<dbReference type="AlphaFoldDB" id="A0A7X4KII6"/>
<protein>
    <submittedName>
        <fullName evidence="2">Uncharacterized protein</fullName>
    </submittedName>
</protein>
<organism evidence="2 3">
    <name type="scientific">Duganella margarita</name>
    <dbReference type="NCBI Taxonomy" id="2692170"/>
    <lineage>
        <taxon>Bacteria</taxon>
        <taxon>Pseudomonadati</taxon>
        <taxon>Pseudomonadota</taxon>
        <taxon>Betaproteobacteria</taxon>
        <taxon>Burkholderiales</taxon>
        <taxon>Oxalobacteraceae</taxon>
        <taxon>Telluria group</taxon>
        <taxon>Duganella</taxon>
    </lineage>
</organism>
<feature type="chain" id="PRO_5030886565" evidence="1">
    <location>
        <begin position="21"/>
        <end position="135"/>
    </location>
</feature>
<keyword evidence="1" id="KW-0732">Signal</keyword>
<feature type="signal peptide" evidence="1">
    <location>
        <begin position="1"/>
        <end position="20"/>
    </location>
</feature>
<evidence type="ECO:0000256" key="1">
    <source>
        <dbReference type="SAM" id="SignalP"/>
    </source>
</evidence>
<evidence type="ECO:0000313" key="2">
    <source>
        <dbReference type="EMBL" id="MYM74709.1"/>
    </source>
</evidence>
<sequence>MRHLRWLSLTALLFTTGALAQLARPAPTLSGAFLHEGSADTAVITENKDGYSLVVVPDTASGGKARVVKTFHDIAANPPQLSLIKPGSYQPVCHSGDDCPKVSIASEAIGLCFGEASCEILYFDGKAFRDIAITD</sequence>
<reference evidence="2 3" key="1">
    <citation type="submission" date="2019-12" db="EMBL/GenBank/DDBJ databases">
        <title>Novel species isolated from a subtropical stream in China.</title>
        <authorList>
            <person name="Lu H."/>
        </authorList>
    </citation>
    <scope>NUCLEOTIDE SEQUENCE [LARGE SCALE GENOMIC DNA]</scope>
    <source>
        <strain evidence="2 3">FT134W</strain>
    </source>
</reference>
<gene>
    <name evidence="2" type="ORF">GTP56_21290</name>
</gene>
<dbReference type="Proteomes" id="UP000469734">
    <property type="component" value="Unassembled WGS sequence"/>
</dbReference>
<evidence type="ECO:0000313" key="3">
    <source>
        <dbReference type="Proteomes" id="UP000469734"/>
    </source>
</evidence>
<dbReference type="EMBL" id="WWCR01000027">
    <property type="protein sequence ID" value="MYM74709.1"/>
    <property type="molecule type" value="Genomic_DNA"/>
</dbReference>
<accession>A0A7X4KII6</accession>
<name>A0A7X4KII6_9BURK</name>
<comment type="caution">
    <text evidence="2">The sequence shown here is derived from an EMBL/GenBank/DDBJ whole genome shotgun (WGS) entry which is preliminary data.</text>
</comment>
<proteinExistence type="predicted"/>
<dbReference type="RefSeq" id="WP_161051583.1">
    <property type="nucleotide sequence ID" value="NZ_WWCR01000027.1"/>
</dbReference>